<evidence type="ECO:0000313" key="5">
    <source>
        <dbReference type="Proteomes" id="UP000749559"/>
    </source>
</evidence>
<reference evidence="4" key="1">
    <citation type="submission" date="2022-03" db="EMBL/GenBank/DDBJ databases">
        <authorList>
            <person name="Martin C."/>
        </authorList>
    </citation>
    <scope>NUCLEOTIDE SEQUENCE</scope>
</reference>
<dbReference type="Proteomes" id="UP000749559">
    <property type="component" value="Unassembled WGS sequence"/>
</dbReference>
<sequence>MLSLTLIQAVWIGISILSFSGFHCTIVGLASTDDECKQLGKKVDKLSNTVVEQQRDLRDQAIEIGALERNAIKLEILVEQLSKKCNKKCKVKKVKGPPGAIGPQGPKGDKGLNGAEGPQGPKGDKGVTGTTGSKGQKGAKGDQGPNEPKGTPPCIICPKGQKGDRGPTGATGDRGLTGATGDRGPTGATGPKGPKGATGDRGPTGATGPQGPKGATGDRGPTGATGPQGQKGVTGDRGSTGATGLQGPKGATGDRGPTGATGPQGPKGATGDRGPTGATGGTGSIGPKGQKGQKGEQGNIANSCQWTTWSPWSFGRCSRTCGFGIRLGTRTRKSSHCGGIDTEKLTKLCIIEQCDDPELVHACGLDLNLIIDMSNSISAYIDKVKILKAISKMEMNPKKGRARPTFLALREAREQLTTENGRRRGKKAVTLLVTNGVTYPHSKSSETIKEAKLLKDPKSYQEGVTPPTVFLVKTPNLQETSDGMSAVQKAMLQKIMSTEFAAIPSPGAEHLYILDSFDELNDVIVPILRSSCGDL</sequence>
<feature type="compositionally biased region" description="Low complexity" evidence="2">
    <location>
        <begin position="185"/>
        <end position="197"/>
    </location>
</feature>
<dbReference type="SUPFAM" id="SSF53300">
    <property type="entry name" value="vWA-like"/>
    <property type="match status" value="1"/>
</dbReference>
<dbReference type="InterPro" id="IPR000884">
    <property type="entry name" value="TSP1_rpt"/>
</dbReference>
<evidence type="ECO:0000259" key="3">
    <source>
        <dbReference type="Pfam" id="PF00092"/>
    </source>
</evidence>
<dbReference type="InterPro" id="IPR050149">
    <property type="entry name" value="Collagen_superfamily"/>
</dbReference>
<feature type="region of interest" description="Disordered" evidence="2">
    <location>
        <begin position="92"/>
        <end position="299"/>
    </location>
</feature>
<dbReference type="InterPro" id="IPR008160">
    <property type="entry name" value="Collagen"/>
</dbReference>
<evidence type="ECO:0000313" key="4">
    <source>
        <dbReference type="EMBL" id="CAH1797960.1"/>
    </source>
</evidence>
<proteinExistence type="predicted"/>
<dbReference type="InterPro" id="IPR036465">
    <property type="entry name" value="vWFA_dom_sf"/>
</dbReference>
<dbReference type="OrthoDB" id="5983381at2759"/>
<dbReference type="Gene3D" id="2.20.100.10">
    <property type="entry name" value="Thrombospondin type-1 (TSP1) repeat"/>
    <property type="match status" value="1"/>
</dbReference>
<evidence type="ECO:0000256" key="2">
    <source>
        <dbReference type="SAM" id="MobiDB-lite"/>
    </source>
</evidence>
<protein>
    <recommendedName>
        <fullName evidence="3">VWFA domain-containing protein</fullName>
    </recommendedName>
</protein>
<dbReference type="EMBL" id="CAIIXF020000010">
    <property type="protein sequence ID" value="CAH1797960.1"/>
    <property type="molecule type" value="Genomic_DNA"/>
</dbReference>
<dbReference type="Gene3D" id="3.40.50.410">
    <property type="entry name" value="von Willebrand factor, type A domain"/>
    <property type="match status" value="1"/>
</dbReference>
<dbReference type="GO" id="GO:0005615">
    <property type="term" value="C:extracellular space"/>
    <property type="evidence" value="ECO:0007669"/>
    <property type="project" value="TreeGrafter"/>
</dbReference>
<dbReference type="InterPro" id="IPR036383">
    <property type="entry name" value="TSP1_rpt_sf"/>
</dbReference>
<keyword evidence="5" id="KW-1185">Reference proteome</keyword>
<keyword evidence="1" id="KW-0175">Coiled coil</keyword>
<feature type="coiled-coil region" evidence="1">
    <location>
        <begin position="29"/>
        <end position="84"/>
    </location>
</feature>
<dbReference type="PROSITE" id="PS50092">
    <property type="entry name" value="TSP1"/>
    <property type="match status" value="1"/>
</dbReference>
<comment type="caution">
    <text evidence="4">The sequence shown here is derived from an EMBL/GenBank/DDBJ whole genome shotgun (WGS) entry which is preliminary data.</text>
</comment>
<organism evidence="4 5">
    <name type="scientific">Owenia fusiformis</name>
    <name type="common">Polychaete worm</name>
    <dbReference type="NCBI Taxonomy" id="6347"/>
    <lineage>
        <taxon>Eukaryota</taxon>
        <taxon>Metazoa</taxon>
        <taxon>Spiralia</taxon>
        <taxon>Lophotrochozoa</taxon>
        <taxon>Annelida</taxon>
        <taxon>Polychaeta</taxon>
        <taxon>Sedentaria</taxon>
        <taxon>Canalipalpata</taxon>
        <taxon>Sabellida</taxon>
        <taxon>Oweniida</taxon>
        <taxon>Oweniidae</taxon>
        <taxon>Owenia</taxon>
    </lineage>
</organism>
<dbReference type="AlphaFoldDB" id="A0A8S4PXE8"/>
<dbReference type="PANTHER" id="PTHR24023">
    <property type="entry name" value="COLLAGEN ALPHA"/>
    <property type="match status" value="1"/>
</dbReference>
<feature type="compositionally biased region" description="Gly residues" evidence="2">
    <location>
        <begin position="277"/>
        <end position="286"/>
    </location>
</feature>
<dbReference type="GO" id="GO:0031012">
    <property type="term" value="C:extracellular matrix"/>
    <property type="evidence" value="ECO:0007669"/>
    <property type="project" value="TreeGrafter"/>
</dbReference>
<dbReference type="Pfam" id="PF00092">
    <property type="entry name" value="VWA"/>
    <property type="match status" value="1"/>
</dbReference>
<name>A0A8S4PXE8_OWEFU</name>
<gene>
    <name evidence="4" type="ORF">OFUS_LOCUS22162</name>
</gene>
<dbReference type="SMART" id="SM00209">
    <property type="entry name" value="TSP1"/>
    <property type="match status" value="1"/>
</dbReference>
<dbReference type="InterPro" id="IPR002035">
    <property type="entry name" value="VWF_A"/>
</dbReference>
<feature type="domain" description="VWFA" evidence="3">
    <location>
        <begin position="377"/>
        <end position="523"/>
    </location>
</feature>
<accession>A0A8S4PXE8</accession>
<dbReference type="PANTHER" id="PTHR24023:SF1082">
    <property type="entry name" value="COLLAGEN TRIPLE HELIX REPEAT"/>
    <property type="match status" value="1"/>
</dbReference>
<evidence type="ECO:0000256" key="1">
    <source>
        <dbReference type="SAM" id="Coils"/>
    </source>
</evidence>
<dbReference type="Pfam" id="PF01391">
    <property type="entry name" value="Collagen"/>
    <property type="match status" value="3"/>
</dbReference>